<gene>
    <name evidence="1" type="ORF">Tco_0877469</name>
</gene>
<comment type="caution">
    <text evidence="1">The sequence shown here is derived from an EMBL/GenBank/DDBJ whole genome shotgun (WGS) entry which is preliminary data.</text>
</comment>
<organism evidence="1 2">
    <name type="scientific">Tanacetum coccineum</name>
    <dbReference type="NCBI Taxonomy" id="301880"/>
    <lineage>
        <taxon>Eukaryota</taxon>
        <taxon>Viridiplantae</taxon>
        <taxon>Streptophyta</taxon>
        <taxon>Embryophyta</taxon>
        <taxon>Tracheophyta</taxon>
        <taxon>Spermatophyta</taxon>
        <taxon>Magnoliopsida</taxon>
        <taxon>eudicotyledons</taxon>
        <taxon>Gunneridae</taxon>
        <taxon>Pentapetalae</taxon>
        <taxon>asterids</taxon>
        <taxon>campanulids</taxon>
        <taxon>Asterales</taxon>
        <taxon>Asteraceae</taxon>
        <taxon>Asteroideae</taxon>
        <taxon>Anthemideae</taxon>
        <taxon>Anthemidinae</taxon>
        <taxon>Tanacetum</taxon>
    </lineage>
</organism>
<protein>
    <submittedName>
        <fullName evidence="1">Uncharacterized protein</fullName>
    </submittedName>
</protein>
<reference evidence="1" key="2">
    <citation type="submission" date="2022-01" db="EMBL/GenBank/DDBJ databases">
        <authorList>
            <person name="Yamashiro T."/>
            <person name="Shiraishi A."/>
            <person name="Satake H."/>
            <person name="Nakayama K."/>
        </authorList>
    </citation>
    <scope>NUCLEOTIDE SEQUENCE</scope>
</reference>
<sequence length="366" mass="41034">MACALLHTDSKIEALVQRLINEDKGHQDVLLNLAFQFEDSCAVRDDLRKAYEKCNDISQKSCALICTLLKESSKKDRKLHLSMCSLIVNEKNFELTKCRIVQERIESGGGYCFLSEARCVGLGGLEFSEFVHDPQHVCSQYQLPLSAILRSHSRQLRKNLAIRRSGYIVIVSLGGLEFSEFVHDPQHVCSQYQYQLPLSAILRSHSRQLRENLAIRRLGALCPRSDVSDVGLPSEKVMASGKNGDDGDLLLFRDGPDACDISTGTLRYLDCLRGWRVKSSRNRVSRGGFLFRGVVRAGVSDIQKRTKTNAKWKKPSTGIERVQEIKSEGIRGSNLMAQRDGFGIKGSDEGFRTLLQALESSSRCYK</sequence>
<dbReference type="Proteomes" id="UP001151760">
    <property type="component" value="Unassembled WGS sequence"/>
</dbReference>
<name>A0ABQ5BYD7_9ASTR</name>
<evidence type="ECO:0000313" key="2">
    <source>
        <dbReference type="Proteomes" id="UP001151760"/>
    </source>
</evidence>
<keyword evidence="2" id="KW-1185">Reference proteome</keyword>
<proteinExistence type="predicted"/>
<accession>A0ABQ5BYD7</accession>
<dbReference type="EMBL" id="BQNB010013664">
    <property type="protein sequence ID" value="GJT18763.1"/>
    <property type="molecule type" value="Genomic_DNA"/>
</dbReference>
<evidence type="ECO:0000313" key="1">
    <source>
        <dbReference type="EMBL" id="GJT18763.1"/>
    </source>
</evidence>
<reference evidence="1" key="1">
    <citation type="journal article" date="2022" name="Int. J. Mol. Sci.">
        <title>Draft Genome of Tanacetum Coccineum: Genomic Comparison of Closely Related Tanacetum-Family Plants.</title>
        <authorList>
            <person name="Yamashiro T."/>
            <person name="Shiraishi A."/>
            <person name="Nakayama K."/>
            <person name="Satake H."/>
        </authorList>
    </citation>
    <scope>NUCLEOTIDE SEQUENCE</scope>
</reference>